<evidence type="ECO:0000256" key="3">
    <source>
        <dbReference type="ARBA" id="ARBA00022598"/>
    </source>
</evidence>
<evidence type="ECO:0000256" key="1">
    <source>
        <dbReference type="ARBA" id="ARBA00004924"/>
    </source>
</evidence>
<evidence type="ECO:0000256" key="4">
    <source>
        <dbReference type="SAM" id="Phobius"/>
    </source>
</evidence>
<dbReference type="CDD" id="cd05911">
    <property type="entry name" value="Firefly_Luc_like"/>
    <property type="match status" value="1"/>
</dbReference>
<dbReference type="PANTHER" id="PTHR24096:SF149">
    <property type="entry name" value="AMP-BINDING DOMAIN-CONTAINING PROTEIN-RELATED"/>
    <property type="match status" value="1"/>
</dbReference>
<dbReference type="OrthoDB" id="6509636at2759"/>
<dbReference type="SUPFAM" id="SSF56801">
    <property type="entry name" value="Acetyl-CoA synthetase-like"/>
    <property type="match status" value="1"/>
</dbReference>
<dbReference type="Proteomes" id="UP000664132">
    <property type="component" value="Unassembled WGS sequence"/>
</dbReference>
<dbReference type="PROSITE" id="PS00455">
    <property type="entry name" value="AMP_BINDING"/>
    <property type="match status" value="1"/>
</dbReference>
<evidence type="ECO:0008006" key="9">
    <source>
        <dbReference type="Google" id="ProtNLM"/>
    </source>
</evidence>
<comment type="pathway">
    <text evidence="1">Siderophore biosynthesis.</text>
</comment>
<dbReference type="Pfam" id="PF00501">
    <property type="entry name" value="AMP-binding"/>
    <property type="match status" value="1"/>
</dbReference>
<dbReference type="InterPro" id="IPR045851">
    <property type="entry name" value="AMP-bd_C_sf"/>
</dbReference>
<evidence type="ECO:0000259" key="6">
    <source>
        <dbReference type="Pfam" id="PF13193"/>
    </source>
</evidence>
<dbReference type="Pfam" id="PF13193">
    <property type="entry name" value="AMP-binding_C"/>
    <property type="match status" value="1"/>
</dbReference>
<accession>A0A8H7WH15</accession>
<dbReference type="InterPro" id="IPR000873">
    <property type="entry name" value="AMP-dep_synth/lig_dom"/>
</dbReference>
<keyword evidence="4" id="KW-1133">Transmembrane helix</keyword>
<protein>
    <recommendedName>
        <fullName evidence="9">Acetyl-CoA synthetase-like protein</fullName>
    </recommendedName>
</protein>
<keyword evidence="8" id="KW-1185">Reference proteome</keyword>
<dbReference type="FunFam" id="3.40.50.12780:FF:000003">
    <property type="entry name" value="Long-chain-fatty-acid--CoA ligase FadD"/>
    <property type="match status" value="1"/>
</dbReference>
<name>A0A8H7WH15_9HELO</name>
<evidence type="ECO:0000313" key="7">
    <source>
        <dbReference type="EMBL" id="KAG4424783.1"/>
    </source>
</evidence>
<dbReference type="InterPro" id="IPR020845">
    <property type="entry name" value="AMP-binding_CS"/>
</dbReference>
<keyword evidence="3" id="KW-0436">Ligase</keyword>
<comment type="similarity">
    <text evidence="2">Belongs to the ATP-dependent AMP-binding enzyme family.</text>
</comment>
<feature type="domain" description="AMP-binding enzyme C-terminal" evidence="6">
    <location>
        <begin position="449"/>
        <end position="530"/>
    </location>
</feature>
<dbReference type="Gene3D" id="3.30.300.30">
    <property type="match status" value="1"/>
</dbReference>
<reference evidence="7" key="1">
    <citation type="submission" date="2021-02" db="EMBL/GenBank/DDBJ databases">
        <title>Genome sequence Cadophora malorum strain M34.</title>
        <authorList>
            <person name="Stefanovic E."/>
            <person name="Vu D."/>
            <person name="Scully C."/>
            <person name="Dijksterhuis J."/>
            <person name="Roader J."/>
            <person name="Houbraken J."/>
        </authorList>
    </citation>
    <scope>NUCLEOTIDE SEQUENCE</scope>
    <source>
        <strain evidence="7">M34</strain>
    </source>
</reference>
<gene>
    <name evidence="7" type="ORF">IFR04_002131</name>
</gene>
<feature type="transmembrane region" description="Helical" evidence="4">
    <location>
        <begin position="231"/>
        <end position="252"/>
    </location>
</feature>
<dbReference type="Gene3D" id="3.40.50.12780">
    <property type="entry name" value="N-terminal domain of ligase-like"/>
    <property type="match status" value="1"/>
</dbReference>
<feature type="domain" description="AMP-dependent synthetase/ligase" evidence="5">
    <location>
        <begin position="22"/>
        <end position="398"/>
    </location>
</feature>
<dbReference type="PANTHER" id="PTHR24096">
    <property type="entry name" value="LONG-CHAIN-FATTY-ACID--COA LIGASE"/>
    <property type="match status" value="1"/>
</dbReference>
<comment type="caution">
    <text evidence="7">The sequence shown here is derived from an EMBL/GenBank/DDBJ whole genome shotgun (WGS) entry which is preliminary data.</text>
</comment>
<evidence type="ECO:0000256" key="2">
    <source>
        <dbReference type="ARBA" id="ARBA00006432"/>
    </source>
</evidence>
<evidence type="ECO:0000313" key="8">
    <source>
        <dbReference type="Proteomes" id="UP000664132"/>
    </source>
</evidence>
<dbReference type="InterPro" id="IPR042099">
    <property type="entry name" value="ANL_N_sf"/>
</dbReference>
<dbReference type="AlphaFoldDB" id="A0A8H7WH15"/>
<sequence>MPIESSYPPITIPNVDIWTFLFERAERPYPDDHPLYIDLTTSKKHTFSTLQQQSISLGTALLRKWSWRKGDILALFTPNSADISMVVLGTLWAGGVVCPFNNLYTVSELSSLLKSSGAKGLVTHTTCLDVALEAAKKVGLSPERILVIGEKDSNGRVGLLQDLIRSGDDNEKVQTKQTRLKPEEDMAFLVYSSGTTGLPKGVMLTHRNFVANMLQAEVVDQGSQNWKEDSMISFLPMFHIYGIAALIFIPLLRGVPMHIMQRFDLEQFLSSIQNFKVTIAYVVPPVVLLLAKHPVIDKFDLSSLRMMHSAAAPLTPDLIDMIHKRIKCPVKQSYGMSEAAPGITTQRTETWNRPAGSVGKLYPSMSLKVVSPSTQAEVPTGEEGELWIRGPNVFKGYHNNPTATSEAITSGWFRSGDIGYIDESGNIFLTDRFKELIKYNGFQVAPAQLEGLLMGHPAVDDVAVIGVYSKERATELPRAYIVSAKGYEGKDGGELAEQIGKWVEERVAPYKKLRGGVRFVDEIPKSTAGKVLRRVLVERAKAEERTSGPKL</sequence>
<dbReference type="InterPro" id="IPR025110">
    <property type="entry name" value="AMP-bd_C"/>
</dbReference>
<evidence type="ECO:0000259" key="5">
    <source>
        <dbReference type="Pfam" id="PF00501"/>
    </source>
</evidence>
<proteinExistence type="inferred from homology"/>
<dbReference type="EMBL" id="JAFJYH010000017">
    <property type="protein sequence ID" value="KAG4424783.1"/>
    <property type="molecule type" value="Genomic_DNA"/>
</dbReference>
<organism evidence="7 8">
    <name type="scientific">Cadophora malorum</name>
    <dbReference type="NCBI Taxonomy" id="108018"/>
    <lineage>
        <taxon>Eukaryota</taxon>
        <taxon>Fungi</taxon>
        <taxon>Dikarya</taxon>
        <taxon>Ascomycota</taxon>
        <taxon>Pezizomycotina</taxon>
        <taxon>Leotiomycetes</taxon>
        <taxon>Helotiales</taxon>
        <taxon>Ploettnerulaceae</taxon>
        <taxon>Cadophora</taxon>
    </lineage>
</organism>
<keyword evidence="4" id="KW-0812">Transmembrane</keyword>
<keyword evidence="4" id="KW-0472">Membrane</keyword>
<dbReference type="GO" id="GO:0016405">
    <property type="term" value="F:CoA-ligase activity"/>
    <property type="evidence" value="ECO:0007669"/>
    <property type="project" value="TreeGrafter"/>
</dbReference>